<evidence type="ECO:0000256" key="1">
    <source>
        <dbReference type="SAM" id="MobiDB-lite"/>
    </source>
</evidence>
<reference evidence="2" key="1">
    <citation type="submission" date="2022-01" db="EMBL/GenBank/DDBJ databases">
        <authorList>
            <person name="King R."/>
        </authorList>
    </citation>
    <scope>NUCLEOTIDE SEQUENCE</scope>
</reference>
<organism evidence="2 3">
    <name type="scientific">Psylliodes chrysocephalus</name>
    <dbReference type="NCBI Taxonomy" id="3402493"/>
    <lineage>
        <taxon>Eukaryota</taxon>
        <taxon>Metazoa</taxon>
        <taxon>Ecdysozoa</taxon>
        <taxon>Arthropoda</taxon>
        <taxon>Hexapoda</taxon>
        <taxon>Insecta</taxon>
        <taxon>Pterygota</taxon>
        <taxon>Neoptera</taxon>
        <taxon>Endopterygota</taxon>
        <taxon>Coleoptera</taxon>
        <taxon>Polyphaga</taxon>
        <taxon>Cucujiformia</taxon>
        <taxon>Chrysomeloidea</taxon>
        <taxon>Chrysomelidae</taxon>
        <taxon>Galerucinae</taxon>
        <taxon>Alticini</taxon>
        <taxon>Psylliodes</taxon>
    </lineage>
</organism>
<dbReference type="OrthoDB" id="8192276at2759"/>
<evidence type="ECO:0000313" key="2">
    <source>
        <dbReference type="EMBL" id="CAH1106689.1"/>
    </source>
</evidence>
<protein>
    <submittedName>
        <fullName evidence="2">Uncharacterized protein</fullName>
    </submittedName>
</protein>
<sequence length="115" mass="13140">MCKYRNVRLNADKTDTLKKHLKKKTKPQPGPSGTKRQSTIVGGFEVQKRVKMEKETFVEDTVKMCLKANIPMHKLDHAVPGSNNLSSGDILRRKHVHCTPLLRKKKLRSNLKIIP</sequence>
<evidence type="ECO:0000313" key="3">
    <source>
        <dbReference type="Proteomes" id="UP001153636"/>
    </source>
</evidence>
<keyword evidence="3" id="KW-1185">Reference proteome</keyword>
<feature type="region of interest" description="Disordered" evidence="1">
    <location>
        <begin position="1"/>
        <end position="39"/>
    </location>
</feature>
<dbReference type="AlphaFoldDB" id="A0A9P0CXG2"/>
<dbReference type="Proteomes" id="UP001153636">
    <property type="component" value="Chromosome 2"/>
</dbReference>
<dbReference type="EMBL" id="OV651814">
    <property type="protein sequence ID" value="CAH1106689.1"/>
    <property type="molecule type" value="Genomic_DNA"/>
</dbReference>
<accession>A0A9P0CXG2</accession>
<gene>
    <name evidence="2" type="ORF">PSYICH_LOCUS7285</name>
</gene>
<name>A0A9P0CXG2_9CUCU</name>
<proteinExistence type="predicted"/>